<comment type="caution">
    <text evidence="1">The sequence shown here is derived from an EMBL/GenBank/DDBJ whole genome shotgun (WGS) entry which is preliminary data.</text>
</comment>
<proteinExistence type="predicted"/>
<protein>
    <submittedName>
        <fullName evidence="1">Uncharacterized protein</fullName>
    </submittedName>
</protein>
<organism evidence="1 2">
    <name type="scientific">Heyndrickxia coagulans</name>
    <name type="common">Weizmannia coagulans</name>
    <dbReference type="NCBI Taxonomy" id="1398"/>
    <lineage>
        <taxon>Bacteria</taxon>
        <taxon>Bacillati</taxon>
        <taxon>Bacillota</taxon>
        <taxon>Bacilli</taxon>
        <taxon>Bacillales</taxon>
        <taxon>Bacillaceae</taxon>
        <taxon>Heyndrickxia</taxon>
    </lineage>
</organism>
<reference evidence="1 2" key="1">
    <citation type="submission" date="2016-01" db="EMBL/GenBank/DDBJ databases">
        <title>Genome Sequences of Twelve Sporeforming Bacillus Species Isolated from Foods.</title>
        <authorList>
            <person name="Berendsen E.M."/>
            <person name="Wells-Bennik M.H."/>
            <person name="Krawcyk A.O."/>
            <person name="De Jong A."/>
            <person name="Holsappel S."/>
            <person name="Eijlander R.T."/>
            <person name="Kuipers O.P."/>
        </authorList>
    </citation>
    <scope>NUCLEOTIDE SEQUENCE [LARGE SCALE GENOMIC DNA]</scope>
    <source>
        <strain evidence="1 2">B4099</strain>
    </source>
</reference>
<dbReference type="Proteomes" id="UP000075304">
    <property type="component" value="Unassembled WGS sequence"/>
</dbReference>
<dbReference type="EMBL" id="LQYI01000015">
    <property type="protein sequence ID" value="KYC72881.1"/>
    <property type="molecule type" value="Genomic_DNA"/>
</dbReference>
<name>A0A150KIG1_HEYCO</name>
<evidence type="ECO:0000313" key="2">
    <source>
        <dbReference type="Proteomes" id="UP000075304"/>
    </source>
</evidence>
<dbReference type="PATRIC" id="fig|1398.25.peg.978"/>
<evidence type="ECO:0000313" key="1">
    <source>
        <dbReference type="EMBL" id="KYC72881.1"/>
    </source>
</evidence>
<sequence>MKAAQNSEMEQMVLLGMDGFTILAKQRGRWSKCLSLTRGSPVKTGRPFSAFAGKGKTGKCLRFSFSGKTRGCMRMRKM</sequence>
<dbReference type="AlphaFoldDB" id="A0A150KIG1"/>
<gene>
    <name evidence="1" type="ORF">B4099_0685</name>
</gene>
<accession>A0A150KIG1</accession>